<accession>A0A0M9BTC9</accession>
<dbReference type="InterPro" id="IPR011006">
    <property type="entry name" value="CheY-like_superfamily"/>
</dbReference>
<evidence type="ECO:0000256" key="6">
    <source>
        <dbReference type="ARBA" id="ARBA00023163"/>
    </source>
</evidence>
<dbReference type="Gene3D" id="1.10.10.10">
    <property type="entry name" value="Winged helix-like DNA-binding domain superfamily/Winged helix DNA-binding domain"/>
    <property type="match status" value="1"/>
</dbReference>
<dbReference type="InterPro" id="IPR016032">
    <property type="entry name" value="Sig_transdc_resp-reg_C-effctor"/>
</dbReference>
<protein>
    <submittedName>
        <fullName evidence="11">Histidine kinase</fullName>
    </submittedName>
</protein>
<dbReference type="SUPFAM" id="SSF46894">
    <property type="entry name" value="C-terminal effector domain of the bipartite response regulators"/>
    <property type="match status" value="1"/>
</dbReference>
<comment type="caution">
    <text evidence="11">The sequence shown here is derived from an EMBL/GenBank/DDBJ whole genome shotgun (WGS) entry which is preliminary data.</text>
</comment>
<evidence type="ECO:0000256" key="2">
    <source>
        <dbReference type="ARBA" id="ARBA00022553"/>
    </source>
</evidence>
<proteinExistence type="predicted"/>
<dbReference type="CDD" id="cd00383">
    <property type="entry name" value="trans_reg_C"/>
    <property type="match status" value="1"/>
</dbReference>
<dbReference type="PATRIC" id="fig|1705561.3.peg.395"/>
<dbReference type="Gene3D" id="3.40.50.2300">
    <property type="match status" value="1"/>
</dbReference>
<name>A0A0M9BTC9_9BACL</name>
<dbReference type="AlphaFoldDB" id="A0A0M9BTC9"/>
<evidence type="ECO:0000256" key="7">
    <source>
        <dbReference type="PROSITE-ProRule" id="PRU00169"/>
    </source>
</evidence>
<evidence type="ECO:0000256" key="5">
    <source>
        <dbReference type="ARBA" id="ARBA00023125"/>
    </source>
</evidence>
<evidence type="ECO:0000256" key="8">
    <source>
        <dbReference type="PROSITE-ProRule" id="PRU01091"/>
    </source>
</evidence>
<sequence>MSIKVLLIEDEKNLADMIAFFLEEEGYITERVHHAREALQLFPRFQPDIVVTDLMLPETDGNDLVDAFRQHSTVPILMISASTMLNDRLRALHNGADDFLCKPFSLKELDARIKALMRRSAICYPDKPIKEDKPAEFAGHVSVNEYRRTLFVDGNEIEVTHIEFEIMKELYRNPGKVFTRNELMDRIKGSERAYLDRTIDVHISSLRKKIEPDPKNPRYIKTVWGTGYKYVI</sequence>
<dbReference type="InterPro" id="IPR001789">
    <property type="entry name" value="Sig_transdc_resp-reg_receiver"/>
</dbReference>
<keyword evidence="6" id="KW-0804">Transcription</keyword>
<gene>
    <name evidence="11" type="ORF">AMS66_00625</name>
</gene>
<dbReference type="GO" id="GO:0000976">
    <property type="term" value="F:transcription cis-regulatory region binding"/>
    <property type="evidence" value="ECO:0007669"/>
    <property type="project" value="TreeGrafter"/>
</dbReference>
<reference evidence="11 12" key="1">
    <citation type="submission" date="2015-08" db="EMBL/GenBank/DDBJ databases">
        <title>Draft genome sequence of cellulolytic and xylanolytic Paenibacillus sp. A59, isolated from a decaying forest soil from Patagonia, Argentina.</title>
        <authorList>
            <person name="Ghio S."/>
            <person name="Caceres A.M."/>
            <person name="Talia P."/>
            <person name="Grasso D."/>
            <person name="Campos E."/>
        </authorList>
    </citation>
    <scope>NUCLEOTIDE SEQUENCE [LARGE SCALE GENOMIC DNA]</scope>
    <source>
        <strain evidence="11 12">A59</strain>
    </source>
</reference>
<dbReference type="FunFam" id="1.10.10.10:FF:000018">
    <property type="entry name" value="DNA-binding response regulator ResD"/>
    <property type="match status" value="1"/>
</dbReference>
<dbReference type="PROSITE" id="PS50110">
    <property type="entry name" value="RESPONSE_REGULATORY"/>
    <property type="match status" value="1"/>
</dbReference>
<dbReference type="GO" id="GO:0005829">
    <property type="term" value="C:cytosol"/>
    <property type="evidence" value="ECO:0007669"/>
    <property type="project" value="TreeGrafter"/>
</dbReference>
<dbReference type="GO" id="GO:0016301">
    <property type="term" value="F:kinase activity"/>
    <property type="evidence" value="ECO:0007669"/>
    <property type="project" value="UniProtKB-KW"/>
</dbReference>
<dbReference type="GO" id="GO:0000156">
    <property type="term" value="F:phosphorelay response regulator activity"/>
    <property type="evidence" value="ECO:0007669"/>
    <property type="project" value="TreeGrafter"/>
</dbReference>
<evidence type="ECO:0000256" key="4">
    <source>
        <dbReference type="ARBA" id="ARBA00023015"/>
    </source>
</evidence>
<dbReference type="PANTHER" id="PTHR48111:SF21">
    <property type="entry name" value="DNA-BINDING DUAL MASTER TRANSCRIPTIONAL REGULATOR RPAA"/>
    <property type="match status" value="1"/>
</dbReference>
<dbReference type="RefSeq" id="WP_053778995.1">
    <property type="nucleotide sequence ID" value="NZ_LITU01000005.1"/>
</dbReference>
<dbReference type="EMBL" id="LITU01000005">
    <property type="protein sequence ID" value="KOY18419.1"/>
    <property type="molecule type" value="Genomic_DNA"/>
</dbReference>
<feature type="DNA-binding region" description="OmpR/PhoB-type" evidence="8">
    <location>
        <begin position="132"/>
        <end position="232"/>
    </location>
</feature>
<dbReference type="GO" id="GO:0032993">
    <property type="term" value="C:protein-DNA complex"/>
    <property type="evidence" value="ECO:0007669"/>
    <property type="project" value="TreeGrafter"/>
</dbReference>
<evidence type="ECO:0000256" key="3">
    <source>
        <dbReference type="ARBA" id="ARBA00023012"/>
    </source>
</evidence>
<dbReference type="Gene3D" id="6.10.250.690">
    <property type="match status" value="1"/>
</dbReference>
<keyword evidence="11" id="KW-0418">Kinase</keyword>
<dbReference type="Pfam" id="PF00486">
    <property type="entry name" value="Trans_reg_C"/>
    <property type="match status" value="1"/>
</dbReference>
<dbReference type="InterPro" id="IPR039420">
    <property type="entry name" value="WalR-like"/>
</dbReference>
<dbReference type="Pfam" id="PF00072">
    <property type="entry name" value="Response_reg"/>
    <property type="match status" value="1"/>
</dbReference>
<evidence type="ECO:0000259" key="9">
    <source>
        <dbReference type="PROSITE" id="PS50110"/>
    </source>
</evidence>
<keyword evidence="2 7" id="KW-0597">Phosphoprotein</keyword>
<dbReference type="SMART" id="SM00448">
    <property type="entry name" value="REC"/>
    <property type="match status" value="1"/>
</dbReference>
<dbReference type="Proteomes" id="UP000037688">
    <property type="component" value="Unassembled WGS sequence"/>
</dbReference>
<keyword evidence="12" id="KW-1185">Reference proteome</keyword>
<dbReference type="OrthoDB" id="2641503at2"/>
<keyword evidence="3" id="KW-0902">Two-component regulatory system</keyword>
<feature type="domain" description="Response regulatory" evidence="9">
    <location>
        <begin position="4"/>
        <end position="117"/>
    </location>
</feature>
<evidence type="ECO:0000259" key="10">
    <source>
        <dbReference type="PROSITE" id="PS51755"/>
    </source>
</evidence>
<comment type="subcellular location">
    <subcellularLocation>
        <location evidence="1">Cytoplasm</location>
    </subcellularLocation>
</comment>
<dbReference type="SUPFAM" id="SSF52172">
    <property type="entry name" value="CheY-like"/>
    <property type="match status" value="1"/>
</dbReference>
<evidence type="ECO:0000313" key="12">
    <source>
        <dbReference type="Proteomes" id="UP000037688"/>
    </source>
</evidence>
<dbReference type="InterPro" id="IPR036388">
    <property type="entry name" value="WH-like_DNA-bd_sf"/>
</dbReference>
<keyword evidence="4" id="KW-0805">Transcription regulation</keyword>
<feature type="domain" description="OmpR/PhoB-type" evidence="10">
    <location>
        <begin position="132"/>
        <end position="232"/>
    </location>
</feature>
<dbReference type="GO" id="GO:0006355">
    <property type="term" value="P:regulation of DNA-templated transcription"/>
    <property type="evidence" value="ECO:0007669"/>
    <property type="project" value="InterPro"/>
</dbReference>
<feature type="modified residue" description="4-aspartylphosphate" evidence="7">
    <location>
        <position position="53"/>
    </location>
</feature>
<organism evidence="11 12">
    <name type="scientific">Paenibacillus xylanivorans</name>
    <dbReference type="NCBI Taxonomy" id="1705561"/>
    <lineage>
        <taxon>Bacteria</taxon>
        <taxon>Bacillati</taxon>
        <taxon>Bacillota</taxon>
        <taxon>Bacilli</taxon>
        <taxon>Bacillales</taxon>
        <taxon>Paenibacillaceae</taxon>
        <taxon>Paenibacillus</taxon>
    </lineage>
</organism>
<evidence type="ECO:0000256" key="1">
    <source>
        <dbReference type="ARBA" id="ARBA00004496"/>
    </source>
</evidence>
<dbReference type="SMART" id="SM00862">
    <property type="entry name" value="Trans_reg_C"/>
    <property type="match status" value="1"/>
</dbReference>
<evidence type="ECO:0000313" key="11">
    <source>
        <dbReference type="EMBL" id="KOY18419.1"/>
    </source>
</evidence>
<dbReference type="PROSITE" id="PS51755">
    <property type="entry name" value="OMPR_PHOB"/>
    <property type="match status" value="1"/>
</dbReference>
<dbReference type="PANTHER" id="PTHR48111">
    <property type="entry name" value="REGULATOR OF RPOS"/>
    <property type="match status" value="1"/>
</dbReference>
<keyword evidence="11" id="KW-0808">Transferase</keyword>
<dbReference type="InterPro" id="IPR001867">
    <property type="entry name" value="OmpR/PhoB-type_DNA-bd"/>
</dbReference>
<keyword evidence="5 8" id="KW-0238">DNA-binding</keyword>